<protein>
    <recommendedName>
        <fullName evidence="2">histidine kinase</fullName>
        <ecNumber evidence="2">2.7.13.3</ecNumber>
    </recommendedName>
</protein>
<dbReference type="GO" id="GO:0000160">
    <property type="term" value="P:phosphorelay signal transduction system"/>
    <property type="evidence" value="ECO:0007669"/>
    <property type="project" value="UniProtKB-KW"/>
</dbReference>
<evidence type="ECO:0000256" key="7">
    <source>
        <dbReference type="SAM" id="Phobius"/>
    </source>
</evidence>
<evidence type="ECO:0000256" key="3">
    <source>
        <dbReference type="ARBA" id="ARBA00022679"/>
    </source>
</evidence>
<keyword evidence="7" id="KW-0812">Transmembrane</keyword>
<keyword evidence="4 9" id="KW-0418">Kinase</keyword>
<gene>
    <name evidence="9" type="ORF">AB5J50_07425</name>
</gene>
<dbReference type="EMBL" id="CP163440">
    <property type="protein sequence ID" value="XDQ60614.1"/>
    <property type="molecule type" value="Genomic_DNA"/>
</dbReference>
<evidence type="ECO:0000259" key="8">
    <source>
        <dbReference type="Pfam" id="PF02518"/>
    </source>
</evidence>
<dbReference type="InterPro" id="IPR050482">
    <property type="entry name" value="Sensor_HK_TwoCompSys"/>
</dbReference>
<dbReference type="SUPFAM" id="SSF55874">
    <property type="entry name" value="ATPase domain of HSP90 chaperone/DNA topoisomerase II/histidine kinase"/>
    <property type="match status" value="1"/>
</dbReference>
<evidence type="ECO:0000256" key="1">
    <source>
        <dbReference type="ARBA" id="ARBA00000085"/>
    </source>
</evidence>
<keyword evidence="3" id="KW-0808">Transferase</keyword>
<dbReference type="CDD" id="cd16917">
    <property type="entry name" value="HATPase_UhpB-NarQ-NarX-like"/>
    <property type="match status" value="1"/>
</dbReference>
<accession>A0AB39S0S4</accession>
<feature type="compositionally biased region" description="Basic and acidic residues" evidence="6">
    <location>
        <begin position="503"/>
        <end position="526"/>
    </location>
</feature>
<dbReference type="InterPro" id="IPR003594">
    <property type="entry name" value="HATPase_dom"/>
</dbReference>
<reference evidence="9" key="1">
    <citation type="submission" date="2024-07" db="EMBL/GenBank/DDBJ databases">
        <authorList>
            <person name="Yu S.T."/>
        </authorList>
    </citation>
    <scope>NUCLEOTIDE SEQUENCE</scope>
    <source>
        <strain evidence="9">R35</strain>
    </source>
</reference>
<name>A0AB39S0S4_9ACTN</name>
<feature type="transmembrane region" description="Helical" evidence="7">
    <location>
        <begin position="100"/>
        <end position="117"/>
    </location>
</feature>
<dbReference type="InterPro" id="IPR036890">
    <property type="entry name" value="HATPase_C_sf"/>
</dbReference>
<evidence type="ECO:0000256" key="4">
    <source>
        <dbReference type="ARBA" id="ARBA00022777"/>
    </source>
</evidence>
<feature type="transmembrane region" description="Helical" evidence="7">
    <location>
        <begin position="34"/>
        <end position="56"/>
    </location>
</feature>
<dbReference type="AlphaFoldDB" id="A0AB39S0S4"/>
<dbReference type="Pfam" id="PF02518">
    <property type="entry name" value="HATPase_c"/>
    <property type="match status" value="1"/>
</dbReference>
<proteinExistence type="predicted"/>
<dbReference type="PANTHER" id="PTHR24421">
    <property type="entry name" value="NITRATE/NITRITE SENSOR PROTEIN NARX-RELATED"/>
    <property type="match status" value="1"/>
</dbReference>
<feature type="transmembrane region" description="Helical" evidence="7">
    <location>
        <begin position="77"/>
        <end position="94"/>
    </location>
</feature>
<feature type="transmembrane region" description="Helical" evidence="7">
    <location>
        <begin position="156"/>
        <end position="179"/>
    </location>
</feature>
<dbReference type="RefSeq" id="WP_369256066.1">
    <property type="nucleotide sequence ID" value="NZ_CP163440.1"/>
</dbReference>
<feature type="transmembrane region" description="Helical" evidence="7">
    <location>
        <begin position="129"/>
        <end position="150"/>
    </location>
</feature>
<feature type="domain" description="Histidine kinase/HSP90-like ATPase" evidence="8">
    <location>
        <begin position="415"/>
        <end position="497"/>
    </location>
</feature>
<keyword evidence="5" id="KW-0902">Two-component regulatory system</keyword>
<evidence type="ECO:0000256" key="2">
    <source>
        <dbReference type="ARBA" id="ARBA00012438"/>
    </source>
</evidence>
<comment type="catalytic activity">
    <reaction evidence="1">
        <text>ATP + protein L-histidine = ADP + protein N-phospho-L-histidine.</text>
        <dbReference type="EC" id="2.7.13.3"/>
    </reaction>
</comment>
<evidence type="ECO:0000256" key="6">
    <source>
        <dbReference type="SAM" id="MobiDB-lite"/>
    </source>
</evidence>
<dbReference type="Gene3D" id="3.30.565.10">
    <property type="entry name" value="Histidine kinase-like ATPase, C-terminal domain"/>
    <property type="match status" value="1"/>
</dbReference>
<dbReference type="PANTHER" id="PTHR24421:SF10">
    <property type="entry name" value="NITRATE_NITRITE SENSOR PROTEIN NARQ"/>
    <property type="match status" value="1"/>
</dbReference>
<dbReference type="EC" id="2.7.13.3" evidence="2"/>
<dbReference type="GO" id="GO:0004673">
    <property type="term" value="F:protein histidine kinase activity"/>
    <property type="evidence" value="ECO:0007669"/>
    <property type="project" value="UniProtKB-EC"/>
</dbReference>
<organism evidence="9">
    <name type="scientific">Streptomyces sp. R35</name>
    <dbReference type="NCBI Taxonomy" id="3238630"/>
    <lineage>
        <taxon>Bacteria</taxon>
        <taxon>Bacillati</taxon>
        <taxon>Actinomycetota</taxon>
        <taxon>Actinomycetes</taxon>
        <taxon>Kitasatosporales</taxon>
        <taxon>Streptomycetaceae</taxon>
        <taxon>Streptomyces</taxon>
    </lineage>
</organism>
<sequence>MPDPVLSLADATVGAVLLASGAVAWTGRRRSRVGLLMAMAGACWFLGSVFPGLVFLHRGPLVHLHLSYPIGRLHRRPAAVVVLAAYVAAVYEGFVRTPWLTVGLSALVVVAALDVFARTSGPARRAGRSALAAALVFAGVLALGSANVLLEWGADRAVVLVYDAAVCLVVIWLTVDLLYGRWTEATVSDLVTQLGRRTDTAGLQAQLARALGDPGLTLGYWVPRQQAYVDETGRRLDADGRTTGRVTTAVENDGEPVAVLIHDPSVLDDPKLVDGATAALRLAVTNARMRAEVRARTAGLAASRRRIVEAADAQRRALEAELATGAQRHLAQAGLHLAALEAEAGDELRAVLSEVRAEVATALRELAQFAQGVRPQSLTAGGLAAALPLLAGRAGLPVSVAVGVGRLPPPVEAAAYFVCAEALTNVAKHAAATSASVEVVAEAGDVVVRVTDDGRGGADAEGSGLRGIADRVEALGGSITVGGGAAGGTLLMARIPAEGAGSDGDRERGASDEDRDRGRLDADPRRLGAAARGSRLRGSGDR</sequence>
<evidence type="ECO:0000313" key="9">
    <source>
        <dbReference type="EMBL" id="XDQ60614.1"/>
    </source>
</evidence>
<keyword evidence="7" id="KW-1133">Transmembrane helix</keyword>
<evidence type="ECO:0000256" key="5">
    <source>
        <dbReference type="ARBA" id="ARBA00023012"/>
    </source>
</evidence>
<keyword evidence="7" id="KW-0472">Membrane</keyword>
<feature type="region of interest" description="Disordered" evidence="6">
    <location>
        <begin position="496"/>
        <end position="542"/>
    </location>
</feature>
<feature type="compositionally biased region" description="Low complexity" evidence="6">
    <location>
        <begin position="527"/>
        <end position="542"/>
    </location>
</feature>